<dbReference type="EMBL" id="JACHIN010000002">
    <property type="protein sequence ID" value="MBB5076577.1"/>
    <property type="molecule type" value="Genomic_DNA"/>
</dbReference>
<protein>
    <submittedName>
        <fullName evidence="3">dTDP-4-amino-4,6-dideoxygalactose transaminase</fullName>
    </submittedName>
</protein>
<gene>
    <name evidence="3" type="ORF">HNR40_002041</name>
</gene>
<dbReference type="GO" id="GO:0030170">
    <property type="term" value="F:pyridoxal phosphate binding"/>
    <property type="evidence" value="ECO:0007669"/>
    <property type="project" value="TreeGrafter"/>
</dbReference>
<comment type="caution">
    <text evidence="3">The sequence shown here is derived from an EMBL/GenBank/DDBJ whole genome shotgun (WGS) entry which is preliminary data.</text>
</comment>
<reference evidence="3 4" key="1">
    <citation type="submission" date="2020-08" db="EMBL/GenBank/DDBJ databases">
        <title>Genomic Encyclopedia of Type Strains, Phase IV (KMG-IV): sequencing the most valuable type-strain genomes for metagenomic binning, comparative biology and taxonomic classification.</title>
        <authorList>
            <person name="Goeker M."/>
        </authorList>
    </citation>
    <scope>NUCLEOTIDE SEQUENCE [LARGE SCALE GENOMIC DNA]</scope>
    <source>
        <strain evidence="3 4">DSM 45385</strain>
    </source>
</reference>
<dbReference type="AlphaFoldDB" id="A0A7W7ZZ93"/>
<sequence length="392" mass="42243">MPKNQGKRDDVLIAPLVQRTGLHGVYLPSARLGLYLAFRALVERGQRVLMSPVNCETVLFAAVAAGLRPVMAPVSPDDATIDVERVDWTGIGAVVATHMYGLPGRIDRLAAECAARGVVLVEDCAHAFQTRLGERHVGTFGAAAAFSLSKHARAGSGGVLLLREAEAARRAAAMRDRLLLAPSTAGELRTVVAPLLRDVVYALRLSTPAWRLARALGIEATYVSDDSRARDLAAVGHEDLPAFDRWMSVGSGGYRNAHGAVQRRFAAARQRTAERERARRVAGVRLLAGLPVTAPPVRELADQPLFRVPLLVEERDEAIRALERRGVITTALYTPPLDEDFGAPLTEPGPTPEVASWWTRHVLPVDPLQAARALPVLRTLAAPVRPAVSTAD</sequence>
<dbReference type="GO" id="GO:0008483">
    <property type="term" value="F:transaminase activity"/>
    <property type="evidence" value="ECO:0007669"/>
    <property type="project" value="TreeGrafter"/>
</dbReference>
<accession>A0A7W7ZZ93</accession>
<dbReference type="GO" id="GO:0000271">
    <property type="term" value="P:polysaccharide biosynthetic process"/>
    <property type="evidence" value="ECO:0007669"/>
    <property type="project" value="TreeGrafter"/>
</dbReference>
<dbReference type="PANTHER" id="PTHR30244:SF34">
    <property type="entry name" value="DTDP-4-AMINO-4,6-DIDEOXYGALACTOSE TRANSAMINASE"/>
    <property type="match status" value="1"/>
</dbReference>
<evidence type="ECO:0000256" key="1">
    <source>
        <dbReference type="ARBA" id="ARBA00001933"/>
    </source>
</evidence>
<dbReference type="PANTHER" id="PTHR30244">
    <property type="entry name" value="TRANSAMINASE"/>
    <property type="match status" value="1"/>
</dbReference>
<dbReference type="Pfam" id="PF01041">
    <property type="entry name" value="DegT_DnrJ_EryC1"/>
    <property type="match status" value="1"/>
</dbReference>
<evidence type="ECO:0000313" key="3">
    <source>
        <dbReference type="EMBL" id="MBB5076577.1"/>
    </source>
</evidence>
<keyword evidence="4" id="KW-1185">Reference proteome</keyword>
<name>A0A7W7ZZ93_9ACTN</name>
<comment type="similarity">
    <text evidence="2">Belongs to the DegT/DnrJ/EryC1 family.</text>
</comment>
<evidence type="ECO:0000256" key="2">
    <source>
        <dbReference type="RuleBase" id="RU004508"/>
    </source>
</evidence>
<dbReference type="Proteomes" id="UP000568380">
    <property type="component" value="Unassembled WGS sequence"/>
</dbReference>
<proteinExistence type="inferred from homology"/>
<dbReference type="InterPro" id="IPR000653">
    <property type="entry name" value="DegT/StrS_aminotransferase"/>
</dbReference>
<evidence type="ECO:0000313" key="4">
    <source>
        <dbReference type="Proteomes" id="UP000568380"/>
    </source>
</evidence>
<organism evidence="3 4">
    <name type="scientific">Nonomuraea endophytica</name>
    <dbReference type="NCBI Taxonomy" id="714136"/>
    <lineage>
        <taxon>Bacteria</taxon>
        <taxon>Bacillati</taxon>
        <taxon>Actinomycetota</taxon>
        <taxon>Actinomycetes</taxon>
        <taxon>Streptosporangiales</taxon>
        <taxon>Streptosporangiaceae</taxon>
        <taxon>Nonomuraea</taxon>
    </lineage>
</organism>
<comment type="cofactor">
    <cofactor evidence="1">
        <name>pyridoxal 5'-phosphate</name>
        <dbReference type="ChEBI" id="CHEBI:597326"/>
    </cofactor>
</comment>
<dbReference type="InterPro" id="IPR015424">
    <property type="entry name" value="PyrdxlP-dep_Trfase"/>
</dbReference>
<dbReference type="Gene3D" id="3.40.640.10">
    <property type="entry name" value="Type I PLP-dependent aspartate aminotransferase-like (Major domain)"/>
    <property type="match status" value="1"/>
</dbReference>
<keyword evidence="2" id="KW-0663">Pyridoxal phosphate</keyword>
<dbReference type="SUPFAM" id="SSF53383">
    <property type="entry name" value="PLP-dependent transferases"/>
    <property type="match status" value="1"/>
</dbReference>
<dbReference type="InterPro" id="IPR015421">
    <property type="entry name" value="PyrdxlP-dep_Trfase_major"/>
</dbReference>
<dbReference type="RefSeq" id="WP_184960032.1">
    <property type="nucleotide sequence ID" value="NZ_JACHIN010000002.1"/>
</dbReference>